<dbReference type="AlphaFoldDB" id="A0A0X1KPJ0"/>
<keyword evidence="3 6" id="KW-0812">Transmembrane</keyword>
<feature type="transmembrane region" description="Helical" evidence="6">
    <location>
        <begin position="334"/>
        <end position="353"/>
    </location>
</feature>
<dbReference type="PATRIC" id="fig|1123384.7.peg.427"/>
<dbReference type="InterPro" id="IPR005495">
    <property type="entry name" value="LptG/LptF_permease"/>
</dbReference>
<accession>A0A0X1KPJ0</accession>
<evidence type="ECO:0000256" key="1">
    <source>
        <dbReference type="ARBA" id="ARBA00004651"/>
    </source>
</evidence>
<dbReference type="STRING" id="1123384.AJ81_02155"/>
<keyword evidence="5 6" id="KW-0472">Membrane</keyword>
<feature type="transmembrane region" description="Helical" evidence="6">
    <location>
        <begin position="98"/>
        <end position="117"/>
    </location>
</feature>
<evidence type="ECO:0000313" key="7">
    <source>
        <dbReference type="EMBL" id="AJC73206.1"/>
    </source>
</evidence>
<dbReference type="Pfam" id="PF03739">
    <property type="entry name" value="LptF_LptG"/>
    <property type="match status" value="1"/>
</dbReference>
<sequence length="1100" mass="125439">MAILTKYLFKLSLGPVLIGLGGFIIFVSVEILYQLSDLIVRHRVSFFVLLRILYYYLPYFTALGVPVGILLAVFWVLSKLSNDRELMAMQVHGISMKVLIVPFLLIGAILSLAAYVLNDRIVPVFNQKADQVLSKYVYRKPEVFISENVLTKVDENQYFYVKKYDRQNGVLENVVLFRNEPSEEEIITARRVTKEGNKWFMYDGRMYRVDKEGFLRFDVSFSKVELDLKQDIESILRTGKTPRDMKSEELRERISTLRKLGIDPAPWVVELHSRYSVALGPIIIALVGVPLSLMFNLRSKSWGVILTFVLIVLYQGSGAWISAMGKENLINPVLAAWLPDLSFGVVGTVLFILLDTHVSYRLRELLTRFLAVLFVILLASHAQAATMQLKGGNVVFEEGKLILSQGVEASYEDVFIQCSTLTAFLNDANEVEKILAEGNVSYNRKDTQIRAQQLYYVFSEKLALIVEARGKTIFSDEEKVKHTIYFTAKSSQMKEGIGELRRSYLTTCDLERPHYRLQATNVEIKENDYLAAYNVVLFVFDVPTVYFPVYFVSLREGPQPFSVKMGYSKGEGFNIESVYNLTYPNGYVSARVGFREKGDKAGNYSQLTVNYKASEWELTSNLYNLEGPNGKDYEINATLSVPSLYSKLTTYFSDERFSLQHTLNPAKDFVIQSSITKTQTVTRWTLPSVSIKKFTVLKDPFSLIINSFSHVSSSEYTEGNLFDHLDEFYTFGRYSASMQFKPAHVFKQIGVLLSGAYELSGTNITSNYSRNYFQIDSSLPFKTALLRGGWFDLSFDSSLRVGVWLAQGMDPEYLFSQTSRTAFTIKPVDFFSASIGYQNRASLNNVFRSSLSDFSDLSKATFSTNLKVPTSSVELSTSYDLIGYKWDDLLIKTSSTFDVFSLRWSIYTETVYQIENERFYKTDWDITMGLGSFSHETKFTYRYDRTIPVDVVENKLNIRGKSFLFMERPNLSVRYNLSVQPFDLLTIQARGSFYTGPAKHAFSVTYTRSSYRLRASYELSNFDPSVKISFSGRLEPFQINSLDLTMTKDLHCWGLVFETSFSTVGGFSLEKLSFKFFIKEFPKKSFSFDPITGSIGADVF</sequence>
<dbReference type="GO" id="GO:0043190">
    <property type="term" value="C:ATP-binding cassette (ABC) transporter complex"/>
    <property type="evidence" value="ECO:0007669"/>
    <property type="project" value="TreeGrafter"/>
</dbReference>
<evidence type="ECO:0000256" key="5">
    <source>
        <dbReference type="ARBA" id="ARBA00023136"/>
    </source>
</evidence>
<name>A0A0X1KPJ0_9THEM</name>
<evidence type="ECO:0000256" key="2">
    <source>
        <dbReference type="ARBA" id="ARBA00022475"/>
    </source>
</evidence>
<evidence type="ECO:0000256" key="3">
    <source>
        <dbReference type="ARBA" id="ARBA00022692"/>
    </source>
</evidence>
<proteinExistence type="predicted"/>
<keyword evidence="8" id="KW-1185">Reference proteome</keyword>
<keyword evidence="2" id="KW-1003">Cell membrane</keyword>
<feature type="transmembrane region" description="Helical" evidence="6">
    <location>
        <begin position="302"/>
        <end position="322"/>
    </location>
</feature>
<feature type="transmembrane region" description="Helical" evidence="6">
    <location>
        <begin position="12"/>
        <end position="33"/>
    </location>
</feature>
<dbReference type="RefSeq" id="WP_038059661.1">
    <property type="nucleotide sequence ID" value="NZ_JONI01000005.1"/>
</dbReference>
<feature type="transmembrane region" description="Helical" evidence="6">
    <location>
        <begin position="53"/>
        <end position="77"/>
    </location>
</feature>
<comment type="subcellular location">
    <subcellularLocation>
        <location evidence="1">Cell membrane</location>
        <topology evidence="1">Multi-pass membrane protein</topology>
    </subcellularLocation>
</comment>
<dbReference type="PaxDb" id="1123384-AJ81_02155"/>
<evidence type="ECO:0000256" key="4">
    <source>
        <dbReference type="ARBA" id="ARBA00022989"/>
    </source>
</evidence>
<dbReference type="PANTHER" id="PTHR33529:SF6">
    <property type="entry name" value="YJGP_YJGQ FAMILY PERMEASE"/>
    <property type="match status" value="1"/>
</dbReference>
<evidence type="ECO:0000256" key="6">
    <source>
        <dbReference type="SAM" id="Phobius"/>
    </source>
</evidence>
<dbReference type="KEGG" id="phy:AJ81_02155"/>
<evidence type="ECO:0000313" key="8">
    <source>
        <dbReference type="Proteomes" id="UP000077469"/>
    </source>
</evidence>
<organism evidence="7 8">
    <name type="scientific">Pseudothermotoga hypogea DSM 11164 = NBRC 106472</name>
    <dbReference type="NCBI Taxonomy" id="1123384"/>
    <lineage>
        <taxon>Bacteria</taxon>
        <taxon>Thermotogati</taxon>
        <taxon>Thermotogota</taxon>
        <taxon>Thermotogae</taxon>
        <taxon>Thermotogales</taxon>
        <taxon>Thermotogaceae</taxon>
        <taxon>Pseudothermotoga</taxon>
    </lineage>
</organism>
<dbReference type="PANTHER" id="PTHR33529">
    <property type="entry name" value="SLR0882 PROTEIN-RELATED"/>
    <property type="match status" value="1"/>
</dbReference>
<dbReference type="Proteomes" id="UP000077469">
    <property type="component" value="Chromosome"/>
</dbReference>
<reference evidence="7 8" key="1">
    <citation type="submission" date="2014-01" db="EMBL/GenBank/DDBJ databases">
        <title>Genome sequencing of Thermotog hypogea.</title>
        <authorList>
            <person name="Zhang X."/>
            <person name="Alvare G."/>
            <person name="Fristensky B."/>
            <person name="Chen L."/>
            <person name="Suen T."/>
            <person name="Chen Q."/>
            <person name="Ma K."/>
        </authorList>
    </citation>
    <scope>NUCLEOTIDE SEQUENCE [LARGE SCALE GENOMIC DNA]</scope>
    <source>
        <strain evidence="7 8">DSM 11164</strain>
    </source>
</reference>
<dbReference type="EMBL" id="CP007141">
    <property type="protein sequence ID" value="AJC73206.1"/>
    <property type="molecule type" value="Genomic_DNA"/>
</dbReference>
<keyword evidence="4 6" id="KW-1133">Transmembrane helix</keyword>
<feature type="transmembrane region" description="Helical" evidence="6">
    <location>
        <begin position="275"/>
        <end position="295"/>
    </location>
</feature>
<feature type="transmembrane region" description="Helical" evidence="6">
    <location>
        <begin position="365"/>
        <end position="384"/>
    </location>
</feature>
<protein>
    <submittedName>
        <fullName evidence="7">YjgP/YjgQ family permease</fullName>
    </submittedName>
</protein>
<gene>
    <name evidence="7" type="ORF">AJ81_02155</name>
</gene>
<dbReference type="GO" id="GO:0015920">
    <property type="term" value="P:lipopolysaccharide transport"/>
    <property type="evidence" value="ECO:0007669"/>
    <property type="project" value="TreeGrafter"/>
</dbReference>
<dbReference type="OrthoDB" id="9780716at2"/>